<evidence type="ECO:0008006" key="4">
    <source>
        <dbReference type="Google" id="ProtNLM"/>
    </source>
</evidence>
<sequence length="81" mass="8598">MIAVVNTVALCWCVANASKIAPTMPTEADIQRAAQRIQNGDGIISTVLQMKNDAIEALRTGDMTKLKKAGSNTFSFNAASL</sequence>
<organism evidence="2 3">
    <name type="scientific">Hymenobacter coccineus</name>
    <dbReference type="NCBI Taxonomy" id="1908235"/>
    <lineage>
        <taxon>Bacteria</taxon>
        <taxon>Pseudomonadati</taxon>
        <taxon>Bacteroidota</taxon>
        <taxon>Cytophagia</taxon>
        <taxon>Cytophagales</taxon>
        <taxon>Hymenobacteraceae</taxon>
        <taxon>Hymenobacter</taxon>
    </lineage>
</organism>
<gene>
    <name evidence="2" type="ORF">BEN49_02705</name>
</gene>
<keyword evidence="3" id="KW-1185">Reference proteome</keyword>
<proteinExistence type="predicted"/>
<reference evidence="2 3" key="1">
    <citation type="submission" date="2016-08" db="EMBL/GenBank/DDBJ databases">
        <title>Hymenobacter coccineus sp. nov., Hymenobacter lapidarius sp. nov. and Hymenobacter glacialis sp. nov., isolated from Antarctic soil.</title>
        <authorList>
            <person name="Sedlacek I."/>
            <person name="Kralova S."/>
            <person name="Kyrova K."/>
            <person name="Maslanova I."/>
            <person name="Stankova E."/>
            <person name="Vrbovska V."/>
            <person name="Nemec M."/>
            <person name="Bartak M."/>
            <person name="Svec P."/>
            <person name="Busse H.-J."/>
            <person name="Pantucek R."/>
        </authorList>
    </citation>
    <scope>NUCLEOTIDE SEQUENCE [LARGE SCALE GENOMIC DNA]</scope>
    <source>
        <strain evidence="2 3">CCM 8649</strain>
    </source>
</reference>
<feature type="signal peptide" evidence="1">
    <location>
        <begin position="1"/>
        <end position="17"/>
    </location>
</feature>
<feature type="chain" id="PRO_5009578334" description="DUF4142 domain-containing protein" evidence="1">
    <location>
        <begin position="18"/>
        <end position="81"/>
    </location>
</feature>
<dbReference type="AlphaFoldDB" id="A0A1G1SU06"/>
<accession>A0A1G1SU06</accession>
<dbReference type="EMBL" id="MDZA01000437">
    <property type="protein sequence ID" value="OGX82083.1"/>
    <property type="molecule type" value="Genomic_DNA"/>
</dbReference>
<evidence type="ECO:0000313" key="3">
    <source>
        <dbReference type="Proteomes" id="UP000177506"/>
    </source>
</evidence>
<keyword evidence="1" id="KW-0732">Signal</keyword>
<protein>
    <recommendedName>
        <fullName evidence="4">DUF4142 domain-containing protein</fullName>
    </recommendedName>
</protein>
<evidence type="ECO:0000313" key="2">
    <source>
        <dbReference type="EMBL" id="OGX82083.1"/>
    </source>
</evidence>
<dbReference type="Proteomes" id="UP000177506">
    <property type="component" value="Unassembled WGS sequence"/>
</dbReference>
<comment type="caution">
    <text evidence="2">The sequence shown here is derived from an EMBL/GenBank/DDBJ whole genome shotgun (WGS) entry which is preliminary data.</text>
</comment>
<name>A0A1G1SU06_9BACT</name>
<evidence type="ECO:0000256" key="1">
    <source>
        <dbReference type="SAM" id="SignalP"/>
    </source>
</evidence>